<sequence>MPFGRICISPSPVPRAPRRAGTPVNSRGNTPDSWDAACASPQNDSNSRSPSPRIPPGGDWISWAEKLEANLAKTTAELEVARREIEKLEHPPPCSKCAELQKNYEECQVHFNILVAKNMRETEAAEKARVVERRRN</sequence>
<evidence type="ECO:0000313" key="2">
    <source>
        <dbReference type="EMBL" id="CAJ0602177.1"/>
    </source>
</evidence>
<gene>
    <name evidence="2" type="ORF">CYNAS_LOCUS14160</name>
</gene>
<comment type="caution">
    <text evidence="2">The sequence shown here is derived from an EMBL/GenBank/DDBJ whole genome shotgun (WGS) entry which is preliminary data.</text>
</comment>
<proteinExistence type="predicted"/>
<keyword evidence="3" id="KW-1185">Reference proteome</keyword>
<dbReference type="AlphaFoldDB" id="A0AA36H1G5"/>
<feature type="compositionally biased region" description="Polar residues" evidence="1">
    <location>
        <begin position="23"/>
        <end position="32"/>
    </location>
</feature>
<accession>A0AA36H1G5</accession>
<feature type="region of interest" description="Disordered" evidence="1">
    <location>
        <begin position="1"/>
        <end position="59"/>
    </location>
</feature>
<reference evidence="2" key="1">
    <citation type="submission" date="2023-07" db="EMBL/GenBank/DDBJ databases">
        <authorList>
            <consortium name="CYATHOMIX"/>
        </authorList>
    </citation>
    <scope>NUCLEOTIDE SEQUENCE</scope>
    <source>
        <strain evidence="2">N/A</strain>
    </source>
</reference>
<dbReference type="Proteomes" id="UP001176961">
    <property type="component" value="Unassembled WGS sequence"/>
</dbReference>
<name>A0AA36H1G5_CYLNA</name>
<evidence type="ECO:0000313" key="3">
    <source>
        <dbReference type="Proteomes" id="UP001176961"/>
    </source>
</evidence>
<protein>
    <submittedName>
        <fullName evidence="2">Uncharacterized protein</fullName>
    </submittedName>
</protein>
<organism evidence="2 3">
    <name type="scientific">Cylicocyclus nassatus</name>
    <name type="common">Nematode worm</name>
    <dbReference type="NCBI Taxonomy" id="53992"/>
    <lineage>
        <taxon>Eukaryota</taxon>
        <taxon>Metazoa</taxon>
        <taxon>Ecdysozoa</taxon>
        <taxon>Nematoda</taxon>
        <taxon>Chromadorea</taxon>
        <taxon>Rhabditida</taxon>
        <taxon>Rhabditina</taxon>
        <taxon>Rhabditomorpha</taxon>
        <taxon>Strongyloidea</taxon>
        <taxon>Strongylidae</taxon>
        <taxon>Cylicocyclus</taxon>
    </lineage>
</organism>
<feature type="compositionally biased region" description="Low complexity" evidence="1">
    <location>
        <begin position="40"/>
        <end position="59"/>
    </location>
</feature>
<dbReference type="EMBL" id="CATQJL010000305">
    <property type="protein sequence ID" value="CAJ0602177.1"/>
    <property type="molecule type" value="Genomic_DNA"/>
</dbReference>
<evidence type="ECO:0000256" key="1">
    <source>
        <dbReference type="SAM" id="MobiDB-lite"/>
    </source>
</evidence>